<dbReference type="Gramene" id="TVU29916">
    <property type="protein sequence ID" value="TVU29916"/>
    <property type="gene ID" value="EJB05_21508"/>
</dbReference>
<gene>
    <name evidence="2" type="ORF">EJB05_21508</name>
</gene>
<evidence type="ECO:0000313" key="2">
    <source>
        <dbReference type="EMBL" id="TVU29916.1"/>
    </source>
</evidence>
<dbReference type="Pfam" id="PF20241">
    <property type="entry name" value="DUF6598"/>
    <property type="match status" value="1"/>
</dbReference>
<proteinExistence type="predicted"/>
<reference evidence="2 3" key="1">
    <citation type="journal article" date="2019" name="Sci. Rep.">
        <title>A high-quality genome of Eragrostis curvula grass provides insights into Poaceae evolution and supports new strategies to enhance forage quality.</title>
        <authorList>
            <person name="Carballo J."/>
            <person name="Santos B.A.C.M."/>
            <person name="Zappacosta D."/>
            <person name="Garbus I."/>
            <person name="Selva J.P."/>
            <person name="Gallo C.A."/>
            <person name="Diaz A."/>
            <person name="Albertini E."/>
            <person name="Caccamo M."/>
            <person name="Echenique V."/>
        </authorList>
    </citation>
    <scope>NUCLEOTIDE SEQUENCE [LARGE SCALE GENOMIC DNA]</scope>
    <source>
        <strain evidence="3">cv. Victoria</strain>
        <tissue evidence="2">Leaf</tissue>
    </source>
</reference>
<accession>A0A5J9V1W8</accession>
<evidence type="ECO:0000259" key="1">
    <source>
        <dbReference type="Pfam" id="PF20241"/>
    </source>
</evidence>
<evidence type="ECO:0000313" key="3">
    <source>
        <dbReference type="Proteomes" id="UP000324897"/>
    </source>
</evidence>
<dbReference type="OrthoDB" id="648858at2759"/>
<dbReference type="PANTHER" id="PTHR33065">
    <property type="entry name" value="OS07G0486400 PROTEIN"/>
    <property type="match status" value="1"/>
</dbReference>
<organism evidence="2 3">
    <name type="scientific">Eragrostis curvula</name>
    <name type="common">weeping love grass</name>
    <dbReference type="NCBI Taxonomy" id="38414"/>
    <lineage>
        <taxon>Eukaryota</taxon>
        <taxon>Viridiplantae</taxon>
        <taxon>Streptophyta</taxon>
        <taxon>Embryophyta</taxon>
        <taxon>Tracheophyta</taxon>
        <taxon>Spermatophyta</taxon>
        <taxon>Magnoliopsida</taxon>
        <taxon>Liliopsida</taxon>
        <taxon>Poales</taxon>
        <taxon>Poaceae</taxon>
        <taxon>PACMAD clade</taxon>
        <taxon>Chloridoideae</taxon>
        <taxon>Eragrostideae</taxon>
        <taxon>Eragrostidinae</taxon>
        <taxon>Eragrostis</taxon>
    </lineage>
</organism>
<dbReference type="AlphaFoldDB" id="A0A5J9V1W8"/>
<dbReference type="Proteomes" id="UP000324897">
    <property type="component" value="Chromosome 1"/>
</dbReference>
<name>A0A5J9V1W8_9POAL</name>
<protein>
    <recommendedName>
        <fullName evidence="1">DUF6598 domain-containing protein</fullName>
    </recommendedName>
</protein>
<dbReference type="InterPro" id="IPR046533">
    <property type="entry name" value="DUF6598"/>
</dbReference>
<feature type="domain" description="DUF6598" evidence="1">
    <location>
        <begin position="117"/>
        <end position="328"/>
    </location>
</feature>
<sequence length="335" mass="37058">MYAAQTELTLQASWFGKTNSPAPTTAEASALPPCRPLDRATQRHRFPLHTHKLPLQVRRRHARHLHRRPPHVEEGRAEVGERDNLVIEARLEAMRLSDPSDCIIYNGICLSHVTCGMLQIFSIELAKIPVDGGGLVELYGYIAVRDDPITVEQGSLIKMVGPKRGIYMMDLTLVEYDMRIKTGEQEKDDLQLIDGASLICPQGKGNQPFLLELASDCGVVGINLSCLVNAVEATIEVLISEVQSSFYLSLGCLTSGLDKEIRLFDGTIAESHVLKRSVVAVVMDSSIDLKVKVGPMSPNFDQHCSFMAKAHGHDTQEIKTDFALFLVKLTWSVLI</sequence>
<comment type="caution">
    <text evidence="2">The sequence shown here is derived from an EMBL/GenBank/DDBJ whole genome shotgun (WGS) entry which is preliminary data.</text>
</comment>
<dbReference type="PANTHER" id="PTHR33065:SF95">
    <property type="entry name" value="OS07G0646300 PROTEIN"/>
    <property type="match status" value="1"/>
</dbReference>
<feature type="non-terminal residue" evidence="2">
    <location>
        <position position="1"/>
    </location>
</feature>
<dbReference type="EMBL" id="RWGY01000011">
    <property type="protein sequence ID" value="TVU29916.1"/>
    <property type="molecule type" value="Genomic_DNA"/>
</dbReference>
<keyword evidence="3" id="KW-1185">Reference proteome</keyword>